<reference evidence="2" key="1">
    <citation type="submission" date="2018-04" db="EMBL/GenBank/DDBJ databases">
        <title>WGS assembly of Panicum hallii.</title>
        <authorList>
            <person name="Lovell J."/>
            <person name="Jenkins J."/>
            <person name="Lowry D."/>
            <person name="Mamidi S."/>
            <person name="Sreedasyam A."/>
            <person name="Weng X."/>
            <person name="Barry K."/>
            <person name="Bonette J."/>
            <person name="Campitelli B."/>
            <person name="Daum C."/>
            <person name="Gordon S."/>
            <person name="Gould B."/>
            <person name="Lipzen A."/>
            <person name="Macqueen A."/>
            <person name="Palacio-Mejia J."/>
            <person name="Plott C."/>
            <person name="Shakirov E."/>
            <person name="Shu S."/>
            <person name="Yoshinaga Y."/>
            <person name="Zane M."/>
            <person name="Rokhsar D."/>
            <person name="Grimwood J."/>
            <person name="Schmutz J."/>
            <person name="Juenger T."/>
        </authorList>
    </citation>
    <scope>NUCLEOTIDE SEQUENCE [LARGE SCALE GENOMIC DNA]</scope>
    <source>
        <strain evidence="2">FIL2</strain>
    </source>
</reference>
<keyword evidence="1" id="KW-0812">Transmembrane</keyword>
<keyword evidence="1" id="KW-1133">Transmembrane helix</keyword>
<gene>
    <name evidence="2" type="ORF">PAHAL_4G226500</name>
</gene>
<proteinExistence type="predicted"/>
<evidence type="ECO:0000313" key="2">
    <source>
        <dbReference type="EMBL" id="PVH48045.1"/>
    </source>
</evidence>
<feature type="transmembrane region" description="Helical" evidence="1">
    <location>
        <begin position="13"/>
        <end position="29"/>
    </location>
</feature>
<dbReference type="AlphaFoldDB" id="A0A2T8JDR9"/>
<dbReference type="EMBL" id="CM008049">
    <property type="protein sequence ID" value="PVH48045.1"/>
    <property type="molecule type" value="Genomic_DNA"/>
</dbReference>
<dbReference type="Gramene" id="PVH48045">
    <property type="protein sequence ID" value="PVH48045"/>
    <property type="gene ID" value="PAHAL_4G226500"/>
</dbReference>
<feature type="transmembrane region" description="Helical" evidence="1">
    <location>
        <begin position="41"/>
        <end position="69"/>
    </location>
</feature>
<accession>A0A2T8JDR9</accession>
<sequence length="79" mass="9129">MEVQPPQSSLSDFRFHLVVSVFAICYSWLRREKLNQTSVCLLYALLALVKAFSRLLAVCPMCLFLEPYLETQTWICSPL</sequence>
<dbReference type="Proteomes" id="UP000243499">
    <property type="component" value="Chromosome 4"/>
</dbReference>
<keyword evidence="1" id="KW-0472">Membrane</keyword>
<protein>
    <submittedName>
        <fullName evidence="2">Uncharacterized protein</fullName>
    </submittedName>
</protein>
<organism evidence="2">
    <name type="scientific">Panicum hallii</name>
    <dbReference type="NCBI Taxonomy" id="206008"/>
    <lineage>
        <taxon>Eukaryota</taxon>
        <taxon>Viridiplantae</taxon>
        <taxon>Streptophyta</taxon>
        <taxon>Embryophyta</taxon>
        <taxon>Tracheophyta</taxon>
        <taxon>Spermatophyta</taxon>
        <taxon>Magnoliopsida</taxon>
        <taxon>Liliopsida</taxon>
        <taxon>Poales</taxon>
        <taxon>Poaceae</taxon>
        <taxon>PACMAD clade</taxon>
        <taxon>Panicoideae</taxon>
        <taxon>Panicodae</taxon>
        <taxon>Paniceae</taxon>
        <taxon>Panicinae</taxon>
        <taxon>Panicum</taxon>
        <taxon>Panicum sect. Panicum</taxon>
    </lineage>
</organism>
<evidence type="ECO:0000256" key="1">
    <source>
        <dbReference type="SAM" id="Phobius"/>
    </source>
</evidence>
<name>A0A2T8JDR9_9POAL</name>